<dbReference type="PROSITE" id="PS50850">
    <property type="entry name" value="MFS"/>
    <property type="match status" value="1"/>
</dbReference>
<accession>A0A2N7VTL9</accession>
<sequence>MQTSIQKNTLAGDPATPIPAQAHAPAGGVSRTAYTVLGAISFSHLLNDMIQSLILAIYPMLKQNFLLSFAQIGLITLTYQITASLLQPLIGLYTDKRPQPYSLPVGMGFTLSGLVLMSVAPNFGVLLAAAALVGCGSSVFHPESSRVARMASGGRYGLAQSLFQVGGNAGSSLGPLLAALIVIPHGQRSIAWFSVAALVAIVVLFNIGRWYSRHPATKKKAATKATHPTLPKSRVALAVGVLVLLVFSKYFYLASLNSYFTFYLIDKFHLSVQAAQIHLFVFLAAVAAGTIIGGPIGDRIGRKYVIWASILGVAPFTLMLPYANLFWTSVLTVVIGVVLASAFSAIIVYAQELIPGNVGMVAGLFFGFAFGLGGVGAAVLGDLADATSIGFVYKVCSFLPLIGILTMFLPNIEQKRPARG</sequence>
<name>A0A2N7VTL9_9BURK</name>
<comment type="caution">
    <text evidence="6">The sequence shown here is derived from an EMBL/GenBank/DDBJ whole genome shotgun (WGS) entry which is preliminary data.</text>
</comment>
<feature type="transmembrane region" description="Helical" evidence="4">
    <location>
        <begin position="329"/>
        <end position="350"/>
    </location>
</feature>
<dbReference type="GO" id="GO:0005886">
    <property type="term" value="C:plasma membrane"/>
    <property type="evidence" value="ECO:0007669"/>
    <property type="project" value="TreeGrafter"/>
</dbReference>
<dbReference type="CDD" id="cd17478">
    <property type="entry name" value="MFS_FsR"/>
    <property type="match status" value="1"/>
</dbReference>
<feature type="transmembrane region" description="Helical" evidence="4">
    <location>
        <begin position="189"/>
        <end position="212"/>
    </location>
</feature>
<dbReference type="OrthoDB" id="9770492at2"/>
<dbReference type="Gene3D" id="1.20.1250.20">
    <property type="entry name" value="MFS general substrate transporter like domains"/>
    <property type="match status" value="2"/>
</dbReference>
<evidence type="ECO:0000313" key="6">
    <source>
        <dbReference type="EMBL" id="PMS20501.1"/>
    </source>
</evidence>
<dbReference type="PANTHER" id="PTHR43129">
    <property type="entry name" value="FOSMIDOMYCIN RESISTANCE PROTEIN"/>
    <property type="match status" value="1"/>
</dbReference>
<keyword evidence="3 4" id="KW-0472">Membrane</keyword>
<feature type="transmembrane region" description="Helical" evidence="4">
    <location>
        <begin position="391"/>
        <end position="409"/>
    </location>
</feature>
<feature type="transmembrane region" description="Helical" evidence="4">
    <location>
        <begin position="161"/>
        <end position="183"/>
    </location>
</feature>
<feature type="transmembrane region" description="Helical" evidence="4">
    <location>
        <begin position="110"/>
        <end position="140"/>
    </location>
</feature>
<reference evidence="6 7" key="1">
    <citation type="submission" date="2018-01" db="EMBL/GenBank/DDBJ databases">
        <title>Whole genome analyses suggest that Burkholderia sensu lato contains two further novel genera in the rhizoxinica-symbiotica group Mycetohabitans gen. nov., and Trinickia gen. nov.: implications for the evolution of diazotrophy and nodulation in the Burkholderiaceae.</title>
        <authorList>
            <person name="Estrada-de los Santos P."/>
            <person name="Palmer M."/>
            <person name="Chavez-Ramirez B."/>
            <person name="Beukes C."/>
            <person name="Steenkamp E.T."/>
            <person name="Hirsch A.M."/>
            <person name="Manyaka P."/>
            <person name="Maluk M."/>
            <person name="Lafos M."/>
            <person name="Crook M."/>
            <person name="Gross E."/>
            <person name="Simon M.F."/>
            <person name="Bueno dos Reis Junior F."/>
            <person name="Poole P.S."/>
            <person name="Venter S.N."/>
            <person name="James E.K."/>
        </authorList>
    </citation>
    <scope>NUCLEOTIDE SEQUENCE [LARGE SCALE GENOMIC DNA]</scope>
    <source>
        <strain evidence="6 7">GIMN1.004</strain>
    </source>
</reference>
<feature type="transmembrane region" description="Helical" evidence="4">
    <location>
        <begin position="304"/>
        <end position="323"/>
    </location>
</feature>
<dbReference type="SUPFAM" id="SSF103473">
    <property type="entry name" value="MFS general substrate transporter"/>
    <property type="match status" value="1"/>
</dbReference>
<dbReference type="Pfam" id="PF07690">
    <property type="entry name" value="MFS_1"/>
    <property type="match status" value="1"/>
</dbReference>
<dbReference type="RefSeq" id="WP_102645482.1">
    <property type="nucleotide sequence ID" value="NZ_PNYA01000008.1"/>
</dbReference>
<dbReference type="EMBL" id="PNYA01000008">
    <property type="protein sequence ID" value="PMS20501.1"/>
    <property type="molecule type" value="Genomic_DNA"/>
</dbReference>
<organism evidence="6 7">
    <name type="scientific">Trinickia dabaoshanensis</name>
    <dbReference type="NCBI Taxonomy" id="564714"/>
    <lineage>
        <taxon>Bacteria</taxon>
        <taxon>Pseudomonadati</taxon>
        <taxon>Pseudomonadota</taxon>
        <taxon>Betaproteobacteria</taxon>
        <taxon>Burkholderiales</taxon>
        <taxon>Burkholderiaceae</taxon>
        <taxon>Trinickia</taxon>
    </lineage>
</organism>
<evidence type="ECO:0000313" key="7">
    <source>
        <dbReference type="Proteomes" id="UP000235616"/>
    </source>
</evidence>
<dbReference type="InterPro" id="IPR011701">
    <property type="entry name" value="MFS"/>
</dbReference>
<dbReference type="AlphaFoldDB" id="A0A2N7VTL9"/>
<dbReference type="Proteomes" id="UP000235616">
    <property type="component" value="Unassembled WGS sequence"/>
</dbReference>
<keyword evidence="1 4" id="KW-0812">Transmembrane</keyword>
<dbReference type="InterPro" id="IPR036259">
    <property type="entry name" value="MFS_trans_sf"/>
</dbReference>
<gene>
    <name evidence="6" type="ORF">C0Z18_10520</name>
</gene>
<keyword evidence="2 4" id="KW-1133">Transmembrane helix</keyword>
<feature type="transmembrane region" description="Helical" evidence="4">
    <location>
        <begin position="273"/>
        <end position="292"/>
    </location>
</feature>
<feature type="transmembrane region" description="Helical" evidence="4">
    <location>
        <begin position="233"/>
        <end position="253"/>
    </location>
</feature>
<evidence type="ECO:0000256" key="3">
    <source>
        <dbReference type="ARBA" id="ARBA00023136"/>
    </source>
</evidence>
<protein>
    <submittedName>
        <fullName evidence="6">MFS transporter</fullName>
    </submittedName>
</protein>
<dbReference type="PANTHER" id="PTHR43129:SF1">
    <property type="entry name" value="FOSMIDOMYCIN RESISTANCE PROTEIN"/>
    <property type="match status" value="1"/>
</dbReference>
<feature type="domain" description="Major facilitator superfamily (MFS) profile" evidence="5">
    <location>
        <begin position="36"/>
        <end position="415"/>
    </location>
</feature>
<feature type="transmembrane region" description="Helical" evidence="4">
    <location>
        <begin position="357"/>
        <end position="379"/>
    </location>
</feature>
<proteinExistence type="predicted"/>
<keyword evidence="7" id="KW-1185">Reference proteome</keyword>
<evidence type="ECO:0000256" key="4">
    <source>
        <dbReference type="SAM" id="Phobius"/>
    </source>
</evidence>
<evidence type="ECO:0000256" key="1">
    <source>
        <dbReference type="ARBA" id="ARBA00022692"/>
    </source>
</evidence>
<dbReference type="GO" id="GO:0022857">
    <property type="term" value="F:transmembrane transporter activity"/>
    <property type="evidence" value="ECO:0007669"/>
    <property type="project" value="InterPro"/>
</dbReference>
<dbReference type="InterPro" id="IPR020846">
    <property type="entry name" value="MFS_dom"/>
</dbReference>
<evidence type="ECO:0000259" key="5">
    <source>
        <dbReference type="PROSITE" id="PS50850"/>
    </source>
</evidence>
<feature type="transmembrane region" description="Helical" evidence="4">
    <location>
        <begin position="65"/>
        <end position="90"/>
    </location>
</feature>
<evidence type="ECO:0000256" key="2">
    <source>
        <dbReference type="ARBA" id="ARBA00022989"/>
    </source>
</evidence>